<accession>A0ABR5A015</accession>
<keyword evidence="3" id="KW-1185">Reference proteome</keyword>
<keyword evidence="1" id="KW-1133">Transmembrane helix</keyword>
<protein>
    <submittedName>
        <fullName evidence="2">Uncharacterized protein</fullName>
    </submittedName>
</protein>
<sequence>MNAAFVRFGWGVLFTLIDFRFGFFDVLPDIVGYGLMWSAVRNLGHWRNVYLKMEPIAAILMLLSLAEIFPVWGVPGGPATASIPLLVYSGIMLFLTMIFINHFMYTVSRHAAEASAKEFAATVNARRKFFVLISAVWLLALPFSLNWTESIVEWTFVMGILYIIAQLLLFFSCRGAAKLIA</sequence>
<feature type="transmembrane region" description="Helical" evidence="1">
    <location>
        <begin position="151"/>
        <end position="171"/>
    </location>
</feature>
<reference evidence="2 3" key="1">
    <citation type="submission" date="2014-12" db="EMBL/GenBank/DDBJ databases">
        <title>Draft genome sequence of Cohnella kolymensis strain B-2846.</title>
        <authorList>
            <person name="Karlyshev A.V."/>
            <person name="Kudryashova E.B."/>
        </authorList>
    </citation>
    <scope>NUCLEOTIDE SEQUENCE [LARGE SCALE GENOMIC DNA]</scope>
    <source>
        <strain evidence="2 3">VKM B-2846</strain>
    </source>
</reference>
<gene>
    <name evidence="2" type="ORF">SD71_20350</name>
</gene>
<evidence type="ECO:0000313" key="3">
    <source>
        <dbReference type="Proteomes" id="UP000054526"/>
    </source>
</evidence>
<organism evidence="2 3">
    <name type="scientific">Cohnella kolymensis</name>
    <dbReference type="NCBI Taxonomy" id="1590652"/>
    <lineage>
        <taxon>Bacteria</taxon>
        <taxon>Bacillati</taxon>
        <taxon>Bacillota</taxon>
        <taxon>Bacilli</taxon>
        <taxon>Bacillales</taxon>
        <taxon>Paenibacillaceae</taxon>
        <taxon>Cohnella</taxon>
    </lineage>
</organism>
<dbReference type="EMBL" id="JXAL01000033">
    <property type="protein sequence ID" value="KIL34380.1"/>
    <property type="molecule type" value="Genomic_DNA"/>
</dbReference>
<name>A0ABR5A015_9BACL</name>
<proteinExistence type="predicted"/>
<keyword evidence="1" id="KW-0812">Transmembrane</keyword>
<evidence type="ECO:0000256" key="1">
    <source>
        <dbReference type="SAM" id="Phobius"/>
    </source>
</evidence>
<evidence type="ECO:0000313" key="2">
    <source>
        <dbReference type="EMBL" id="KIL34380.1"/>
    </source>
</evidence>
<dbReference type="RefSeq" id="WP_041067413.1">
    <property type="nucleotide sequence ID" value="NZ_JXAL01000033.1"/>
</dbReference>
<feature type="transmembrane region" description="Helical" evidence="1">
    <location>
        <begin position="129"/>
        <end position="145"/>
    </location>
</feature>
<comment type="caution">
    <text evidence="2">The sequence shown here is derived from an EMBL/GenBank/DDBJ whole genome shotgun (WGS) entry which is preliminary data.</text>
</comment>
<feature type="transmembrane region" description="Helical" evidence="1">
    <location>
        <begin position="56"/>
        <end position="73"/>
    </location>
</feature>
<feature type="transmembrane region" description="Helical" evidence="1">
    <location>
        <begin position="12"/>
        <end position="35"/>
    </location>
</feature>
<feature type="transmembrane region" description="Helical" evidence="1">
    <location>
        <begin position="85"/>
        <end position="108"/>
    </location>
</feature>
<dbReference type="Proteomes" id="UP000054526">
    <property type="component" value="Unassembled WGS sequence"/>
</dbReference>
<keyword evidence="1" id="KW-0472">Membrane</keyword>